<keyword evidence="2" id="KW-0560">Oxidoreductase</keyword>
<keyword evidence="2" id="KW-0503">Monooxygenase</keyword>
<dbReference type="InterPro" id="IPR052936">
    <property type="entry name" value="Jasmonate_Hydroxylase-like"/>
</dbReference>
<dbReference type="GO" id="GO:0004497">
    <property type="term" value="F:monooxygenase activity"/>
    <property type="evidence" value="ECO:0007669"/>
    <property type="project" value="UniProtKB-KW"/>
</dbReference>
<dbReference type="Pfam" id="PF03992">
    <property type="entry name" value="ABM"/>
    <property type="match status" value="1"/>
</dbReference>
<dbReference type="InterPro" id="IPR011008">
    <property type="entry name" value="Dimeric_a/b-barrel"/>
</dbReference>
<comment type="caution">
    <text evidence="2">The sequence shown here is derived from an EMBL/GenBank/DDBJ whole genome shotgun (WGS) entry which is preliminary data.</text>
</comment>
<dbReference type="SUPFAM" id="SSF54909">
    <property type="entry name" value="Dimeric alpha+beta barrel"/>
    <property type="match status" value="1"/>
</dbReference>
<accession>A0AA41X9R6</accession>
<protein>
    <submittedName>
        <fullName evidence="2">Antibiotic biosynthesis monooxygenase</fullName>
    </submittedName>
</protein>
<dbReference type="Proteomes" id="UP001156102">
    <property type="component" value="Unassembled WGS sequence"/>
</dbReference>
<gene>
    <name evidence="2" type="ORF">NK662_14650</name>
</gene>
<keyword evidence="3" id="KW-1185">Reference proteome</keyword>
<reference evidence="2" key="1">
    <citation type="submission" date="2022-07" db="EMBL/GenBank/DDBJ databases">
        <authorList>
            <person name="Li W.-J."/>
            <person name="Deng Q.-Q."/>
        </authorList>
    </citation>
    <scope>NUCLEOTIDE SEQUENCE</scope>
    <source>
        <strain evidence="2">SYSU M60031</strain>
    </source>
</reference>
<evidence type="ECO:0000313" key="3">
    <source>
        <dbReference type="Proteomes" id="UP001156102"/>
    </source>
</evidence>
<evidence type="ECO:0000313" key="2">
    <source>
        <dbReference type="EMBL" id="MCP8969768.1"/>
    </source>
</evidence>
<dbReference type="InterPro" id="IPR007138">
    <property type="entry name" value="ABM_dom"/>
</dbReference>
<sequence>MSRIAKTPEPPYYAVIFASQRMEGDKGYAEMADRMVQLASEQEGFLGMESVRDHELGLTISYWESLEAIRNWKEHAAHQAAQKRGKAEWYKSFALRVCKVERDSIFPAEEGKC</sequence>
<organism evidence="2 3">
    <name type="scientific">Ectobacillus ponti</name>
    <dbReference type="NCBI Taxonomy" id="2961894"/>
    <lineage>
        <taxon>Bacteria</taxon>
        <taxon>Bacillati</taxon>
        <taxon>Bacillota</taxon>
        <taxon>Bacilli</taxon>
        <taxon>Bacillales</taxon>
        <taxon>Bacillaceae</taxon>
        <taxon>Ectobacillus</taxon>
    </lineage>
</organism>
<name>A0AA41X9R6_9BACI</name>
<dbReference type="Gene3D" id="3.30.70.100">
    <property type="match status" value="1"/>
</dbReference>
<feature type="domain" description="ABM" evidence="1">
    <location>
        <begin position="13"/>
        <end position="84"/>
    </location>
</feature>
<proteinExistence type="predicted"/>
<evidence type="ECO:0000259" key="1">
    <source>
        <dbReference type="Pfam" id="PF03992"/>
    </source>
</evidence>
<dbReference type="EMBL" id="JANCLT010000007">
    <property type="protein sequence ID" value="MCP8969768.1"/>
    <property type="molecule type" value="Genomic_DNA"/>
</dbReference>
<dbReference type="AlphaFoldDB" id="A0AA41X9R6"/>
<dbReference type="PANTHER" id="PTHR37811:SF2">
    <property type="entry name" value="ABM DOMAIN-CONTAINING PROTEIN"/>
    <property type="match status" value="1"/>
</dbReference>
<dbReference type="PANTHER" id="PTHR37811">
    <property type="entry name" value="BLL5343 PROTEIN"/>
    <property type="match status" value="1"/>
</dbReference>
<dbReference type="RefSeq" id="WP_254759686.1">
    <property type="nucleotide sequence ID" value="NZ_JANCLT010000007.1"/>
</dbReference>